<keyword evidence="6 8" id="KW-0810">Translation regulation</keyword>
<feature type="region of interest" description="Disordered" evidence="9">
    <location>
        <begin position="282"/>
        <end position="302"/>
    </location>
</feature>
<evidence type="ECO:0000256" key="7">
    <source>
        <dbReference type="ARBA" id="ARBA00022884"/>
    </source>
</evidence>
<gene>
    <name evidence="12" type="primary">LOC112043557</name>
</gene>
<evidence type="ECO:0000256" key="3">
    <source>
        <dbReference type="ARBA" id="ARBA00022723"/>
    </source>
</evidence>
<evidence type="ECO:0000256" key="5">
    <source>
        <dbReference type="ARBA" id="ARBA00022833"/>
    </source>
</evidence>
<feature type="compositionally biased region" description="Low complexity" evidence="9">
    <location>
        <begin position="292"/>
        <end position="302"/>
    </location>
</feature>
<dbReference type="PROSITE" id="PS51522">
    <property type="entry name" value="ZF_NANOS"/>
    <property type="match status" value="1"/>
</dbReference>
<feature type="compositionally biased region" description="Polar residues" evidence="9">
    <location>
        <begin position="27"/>
        <end position="40"/>
    </location>
</feature>
<evidence type="ECO:0000313" key="12">
    <source>
        <dbReference type="RefSeq" id="XP_023934798.1"/>
    </source>
</evidence>
<dbReference type="GO" id="GO:0008270">
    <property type="term" value="F:zinc ion binding"/>
    <property type="evidence" value="ECO:0007669"/>
    <property type="project" value="UniProtKB-KW"/>
</dbReference>
<evidence type="ECO:0000313" key="11">
    <source>
        <dbReference type="Proteomes" id="UP001652582"/>
    </source>
</evidence>
<dbReference type="KEGG" id="bany:112043557"/>
<keyword evidence="11" id="KW-1185">Reference proteome</keyword>
<dbReference type="GO" id="GO:0006417">
    <property type="term" value="P:regulation of translation"/>
    <property type="evidence" value="ECO:0007669"/>
    <property type="project" value="UniProtKB-UniRule"/>
</dbReference>
<dbReference type="GO" id="GO:0005737">
    <property type="term" value="C:cytoplasm"/>
    <property type="evidence" value="ECO:0007669"/>
    <property type="project" value="UniProtKB-SubCell"/>
</dbReference>
<evidence type="ECO:0000256" key="2">
    <source>
        <dbReference type="ARBA" id="ARBA00022490"/>
    </source>
</evidence>
<evidence type="ECO:0000256" key="9">
    <source>
        <dbReference type="SAM" id="MobiDB-lite"/>
    </source>
</evidence>
<dbReference type="Pfam" id="PF05741">
    <property type="entry name" value="zf-nanos"/>
    <property type="match status" value="1"/>
</dbReference>
<sequence length="311" mass="34727">MESYQLNYNKMEDKSIFTTANDNLVSSTTPTESFAPSDNRGTIKGHSSVFSPLAQPFQSRMSGLVGMVAPQEPRVADVAPTSTGLEDALANFRIGSSETHSTSLYDEPVEQNNHNYFMGCRSETSESTPVNIWNETSSIKSNDNNMFDSFEFFLKTLSSANTYASMLTREQLSVLQAIRPSLLFEFLQEVARVRNDKRMQRALPHECAFCKNNGENEEKYASHALKDWRGRVQCPVLRAFRCPRCGATGDYAHTIKYCQLNQNGLDRRRFSSSSFVIGNGSRVSAPTTPVQSPSANSSFSNSSYWSNFSIN</sequence>
<dbReference type="Gene3D" id="4.10.60.30">
    <property type="entry name" value="Nanos, RNA-binding domain"/>
    <property type="match status" value="1"/>
</dbReference>
<evidence type="ECO:0000259" key="10">
    <source>
        <dbReference type="PROSITE" id="PS51522"/>
    </source>
</evidence>
<protein>
    <submittedName>
        <fullName evidence="12">Uncharacterized protein LOC112043557</fullName>
    </submittedName>
</protein>
<evidence type="ECO:0000256" key="8">
    <source>
        <dbReference type="PROSITE-ProRule" id="PRU00855"/>
    </source>
</evidence>
<keyword evidence="4 8" id="KW-0863">Zinc-finger</keyword>
<dbReference type="InterPro" id="IPR008705">
    <property type="entry name" value="Nanos/Xcar2"/>
</dbReference>
<dbReference type="GO" id="GO:0003723">
    <property type="term" value="F:RNA binding"/>
    <property type="evidence" value="ECO:0007669"/>
    <property type="project" value="UniProtKB-UniRule"/>
</dbReference>
<dbReference type="GeneID" id="112043557"/>
<name>A0A6J1MPG0_BICAN</name>
<feature type="region of interest" description="Disordered" evidence="9">
    <location>
        <begin position="27"/>
        <end position="47"/>
    </location>
</feature>
<keyword evidence="2" id="KW-0963">Cytoplasm</keyword>
<dbReference type="InterPro" id="IPR038129">
    <property type="entry name" value="Nanos_sf"/>
</dbReference>
<keyword evidence="7 8" id="KW-0694">RNA-binding</keyword>
<dbReference type="AlphaFoldDB" id="A0A6J1MPG0"/>
<dbReference type="PANTHER" id="PTHR12887">
    <property type="entry name" value="NANOS PROTEIN"/>
    <property type="match status" value="1"/>
</dbReference>
<comment type="similarity">
    <text evidence="8">Belongs to the nanos family.</text>
</comment>
<accession>A0A6J1MPG0</accession>
<organism evidence="11 12">
    <name type="scientific">Bicyclus anynana</name>
    <name type="common">Squinting bush brown butterfly</name>
    <dbReference type="NCBI Taxonomy" id="110368"/>
    <lineage>
        <taxon>Eukaryota</taxon>
        <taxon>Metazoa</taxon>
        <taxon>Ecdysozoa</taxon>
        <taxon>Arthropoda</taxon>
        <taxon>Hexapoda</taxon>
        <taxon>Insecta</taxon>
        <taxon>Pterygota</taxon>
        <taxon>Neoptera</taxon>
        <taxon>Endopterygota</taxon>
        <taxon>Lepidoptera</taxon>
        <taxon>Glossata</taxon>
        <taxon>Ditrysia</taxon>
        <taxon>Papilionoidea</taxon>
        <taxon>Nymphalidae</taxon>
        <taxon>Satyrinae</taxon>
        <taxon>Satyrini</taxon>
        <taxon>Mycalesina</taxon>
        <taxon>Bicyclus</taxon>
    </lineage>
</organism>
<dbReference type="InterPro" id="IPR024161">
    <property type="entry name" value="Znf_nanos-typ"/>
</dbReference>
<evidence type="ECO:0000256" key="4">
    <source>
        <dbReference type="ARBA" id="ARBA00022771"/>
    </source>
</evidence>
<evidence type="ECO:0000256" key="6">
    <source>
        <dbReference type="ARBA" id="ARBA00022845"/>
    </source>
</evidence>
<dbReference type="OrthoDB" id="10010129at2759"/>
<reference evidence="12" key="1">
    <citation type="submission" date="2025-08" db="UniProtKB">
        <authorList>
            <consortium name="RefSeq"/>
        </authorList>
    </citation>
    <scope>IDENTIFICATION</scope>
</reference>
<feature type="compositionally biased region" description="Polar residues" evidence="9">
    <location>
        <begin position="282"/>
        <end position="291"/>
    </location>
</feature>
<proteinExistence type="inferred from homology"/>
<evidence type="ECO:0000256" key="1">
    <source>
        <dbReference type="ARBA" id="ARBA00004496"/>
    </source>
</evidence>
<feature type="domain" description="Nanos-type" evidence="10">
    <location>
        <begin position="206"/>
        <end position="260"/>
    </location>
</feature>
<dbReference type="Proteomes" id="UP001652582">
    <property type="component" value="Chromosome 14"/>
</dbReference>
<dbReference type="RefSeq" id="XP_023934798.1">
    <property type="nucleotide sequence ID" value="XM_024079030.2"/>
</dbReference>
<keyword evidence="3" id="KW-0479">Metal-binding</keyword>
<keyword evidence="5" id="KW-0862">Zinc</keyword>
<comment type="subcellular location">
    <subcellularLocation>
        <location evidence="1">Cytoplasm</location>
    </subcellularLocation>
</comment>